<proteinExistence type="predicted"/>
<sequence>MSFPNAVDLHVKVCGDVRKTYPEDDEAYLSLSEEVDSIIQYDTQFPRVERFRLEAIGLNIGAADDVYSMEAQRGPISLSVPLALLPDVKHFALSSNGHPDPSELWVSGAPLPVPALETISIEIIKSAAWDVGRFVEGLLTKQKQRGEWEAFCELTVKDNNPKSEGCTRMKAYARDDALEWCKRQSRIYDDVVLMEY</sequence>
<dbReference type="AlphaFoldDB" id="A0A0H2S937"/>
<dbReference type="EMBL" id="KQ085897">
    <property type="protein sequence ID" value="KLO18198.1"/>
    <property type="molecule type" value="Genomic_DNA"/>
</dbReference>
<accession>A0A0H2S937</accession>
<dbReference type="Proteomes" id="UP000053477">
    <property type="component" value="Unassembled WGS sequence"/>
</dbReference>
<name>A0A0H2S937_9AGAM</name>
<evidence type="ECO:0000313" key="2">
    <source>
        <dbReference type="Proteomes" id="UP000053477"/>
    </source>
</evidence>
<gene>
    <name evidence="1" type="ORF">SCHPADRAFT_899994</name>
</gene>
<protein>
    <submittedName>
        <fullName evidence="1">Uncharacterized protein</fullName>
    </submittedName>
</protein>
<keyword evidence="2" id="KW-1185">Reference proteome</keyword>
<organism evidence="1 2">
    <name type="scientific">Schizopora paradoxa</name>
    <dbReference type="NCBI Taxonomy" id="27342"/>
    <lineage>
        <taxon>Eukaryota</taxon>
        <taxon>Fungi</taxon>
        <taxon>Dikarya</taxon>
        <taxon>Basidiomycota</taxon>
        <taxon>Agaricomycotina</taxon>
        <taxon>Agaricomycetes</taxon>
        <taxon>Hymenochaetales</taxon>
        <taxon>Schizoporaceae</taxon>
        <taxon>Schizopora</taxon>
    </lineage>
</organism>
<evidence type="ECO:0000313" key="1">
    <source>
        <dbReference type="EMBL" id="KLO18198.1"/>
    </source>
</evidence>
<dbReference type="InParanoid" id="A0A0H2S937"/>
<reference evidence="1 2" key="1">
    <citation type="submission" date="2015-04" db="EMBL/GenBank/DDBJ databases">
        <title>Complete genome sequence of Schizopora paradoxa KUC8140, a cosmopolitan wood degrader in East Asia.</title>
        <authorList>
            <consortium name="DOE Joint Genome Institute"/>
            <person name="Min B."/>
            <person name="Park H."/>
            <person name="Jang Y."/>
            <person name="Kim J.-J."/>
            <person name="Kim K.H."/>
            <person name="Pangilinan J."/>
            <person name="Lipzen A."/>
            <person name="Riley R."/>
            <person name="Grigoriev I.V."/>
            <person name="Spatafora J.W."/>
            <person name="Choi I.-G."/>
        </authorList>
    </citation>
    <scope>NUCLEOTIDE SEQUENCE [LARGE SCALE GENOMIC DNA]</scope>
    <source>
        <strain evidence="1 2">KUC8140</strain>
    </source>
</reference>